<gene>
    <name evidence="1" type="ORF">METZ01_LOCUS146947</name>
</gene>
<dbReference type="EMBL" id="UINC01023104">
    <property type="protein sequence ID" value="SVA94093.1"/>
    <property type="molecule type" value="Genomic_DNA"/>
</dbReference>
<reference evidence="1" key="1">
    <citation type="submission" date="2018-05" db="EMBL/GenBank/DDBJ databases">
        <authorList>
            <person name="Lanie J.A."/>
            <person name="Ng W.-L."/>
            <person name="Kazmierczak K.M."/>
            <person name="Andrzejewski T.M."/>
            <person name="Davidsen T.M."/>
            <person name="Wayne K.J."/>
            <person name="Tettelin H."/>
            <person name="Glass J.I."/>
            <person name="Rusch D."/>
            <person name="Podicherti R."/>
            <person name="Tsui H.-C.T."/>
            <person name="Winkler M.E."/>
        </authorList>
    </citation>
    <scope>NUCLEOTIDE SEQUENCE</scope>
</reference>
<organism evidence="1">
    <name type="scientific">marine metagenome</name>
    <dbReference type="NCBI Taxonomy" id="408172"/>
    <lineage>
        <taxon>unclassified sequences</taxon>
        <taxon>metagenomes</taxon>
        <taxon>ecological metagenomes</taxon>
    </lineage>
</organism>
<evidence type="ECO:0000313" key="1">
    <source>
        <dbReference type="EMBL" id="SVA94093.1"/>
    </source>
</evidence>
<dbReference type="AlphaFoldDB" id="A0A381ZZD8"/>
<name>A0A381ZZD8_9ZZZZ</name>
<sequence>MKAKSPHHKTRDYAAFNIKRVFRKLVNICGIYNIRMRYQVIAICGDQSGDRPCIARMTTQFSTNTSWNQKHCIEIFVVLIFAFLKREY</sequence>
<accession>A0A381ZZD8</accession>
<proteinExistence type="predicted"/>
<protein>
    <submittedName>
        <fullName evidence="1">Uncharacterized protein</fullName>
    </submittedName>
</protein>